<reference evidence="1" key="1">
    <citation type="journal article" date="2020" name="mSystems">
        <title>Genome- and Community-Level Interaction Insights into Carbon Utilization and Element Cycling Functions of Hydrothermarchaeota in Hydrothermal Sediment.</title>
        <authorList>
            <person name="Zhou Z."/>
            <person name="Liu Y."/>
            <person name="Xu W."/>
            <person name="Pan J."/>
            <person name="Luo Z.H."/>
            <person name="Li M."/>
        </authorList>
    </citation>
    <scope>NUCLEOTIDE SEQUENCE [LARGE SCALE GENOMIC DNA]</scope>
    <source>
        <strain evidence="2">SpSt-622</strain>
        <strain evidence="1">SpSt-642</strain>
    </source>
</reference>
<gene>
    <name evidence="2" type="ORF">ENT92_02010</name>
    <name evidence="1" type="ORF">ENU14_06910</name>
</gene>
<evidence type="ECO:0000313" key="1">
    <source>
        <dbReference type="EMBL" id="HGM59295.1"/>
    </source>
</evidence>
<proteinExistence type="predicted"/>
<comment type="caution">
    <text evidence="1">The sequence shown here is derived from an EMBL/GenBank/DDBJ whole genome shotgun (WGS) entry which is preliminary data.</text>
</comment>
<dbReference type="EMBL" id="DTAN01000080">
    <property type="protein sequence ID" value="HGU64977.1"/>
    <property type="molecule type" value="Genomic_DNA"/>
</dbReference>
<protein>
    <submittedName>
        <fullName evidence="1">Uncharacterized protein</fullName>
    </submittedName>
</protein>
<organism evidence="1">
    <name type="scientific">Staphylothermus marinus</name>
    <dbReference type="NCBI Taxonomy" id="2280"/>
    <lineage>
        <taxon>Archaea</taxon>
        <taxon>Thermoproteota</taxon>
        <taxon>Thermoprotei</taxon>
        <taxon>Desulfurococcales</taxon>
        <taxon>Desulfurococcaceae</taxon>
        <taxon>Staphylothermus</taxon>
    </lineage>
</organism>
<accession>A0A7C4D827</accession>
<evidence type="ECO:0000313" key="2">
    <source>
        <dbReference type="EMBL" id="HGU64977.1"/>
    </source>
</evidence>
<name>A0A7C4D827_STAMA</name>
<dbReference type="AlphaFoldDB" id="A0A7C4D827"/>
<dbReference type="EMBL" id="DTBJ01000057">
    <property type="protein sequence ID" value="HGM59295.1"/>
    <property type="molecule type" value="Genomic_DNA"/>
</dbReference>
<sequence length="90" mass="10689">MAYTWEPRWESYRVNCYGVVIHTCRDKITKILACPICINALNTCLNSSNKLISIGEKKNVFFFTEEDLIIHIREYHAMRFLRKSSTREEE</sequence>